<dbReference type="InterPro" id="IPR013725">
    <property type="entry name" value="DNA_replication_fac_RFC1_C"/>
</dbReference>
<dbReference type="GO" id="GO:0003677">
    <property type="term" value="F:DNA binding"/>
    <property type="evidence" value="ECO:0007669"/>
    <property type="project" value="InterPro"/>
</dbReference>
<proteinExistence type="inferred from homology"/>
<reference evidence="5" key="1">
    <citation type="submission" date="2021-01" db="EMBL/GenBank/DDBJ databases">
        <authorList>
            <person name="Corre E."/>
            <person name="Pelletier E."/>
            <person name="Niang G."/>
            <person name="Scheremetjew M."/>
            <person name="Finn R."/>
            <person name="Kale V."/>
            <person name="Holt S."/>
            <person name="Cochrane G."/>
            <person name="Meng A."/>
            <person name="Brown T."/>
            <person name="Cohen L."/>
        </authorList>
    </citation>
    <scope>NUCLEOTIDE SEQUENCE</scope>
    <source>
        <strain evidence="5">SoJaBio B1-5/56/2</strain>
    </source>
</reference>
<feature type="compositionally biased region" description="Polar residues" evidence="3">
    <location>
        <begin position="538"/>
        <end position="551"/>
    </location>
</feature>
<dbReference type="EMBL" id="HBKR01018314">
    <property type="protein sequence ID" value="CAE2306959.1"/>
    <property type="molecule type" value="Transcribed_RNA"/>
</dbReference>
<feature type="compositionally biased region" description="Basic residues" evidence="3">
    <location>
        <begin position="552"/>
        <end position="570"/>
    </location>
</feature>
<dbReference type="GO" id="GO:0005634">
    <property type="term" value="C:nucleus"/>
    <property type="evidence" value="ECO:0007669"/>
    <property type="project" value="TreeGrafter"/>
</dbReference>
<dbReference type="GO" id="GO:0003689">
    <property type="term" value="F:DNA clamp loader activity"/>
    <property type="evidence" value="ECO:0007669"/>
    <property type="project" value="InterPro"/>
</dbReference>
<evidence type="ECO:0000256" key="1">
    <source>
        <dbReference type="ARBA" id="ARBA00006116"/>
    </source>
</evidence>
<dbReference type="InterPro" id="IPR027417">
    <property type="entry name" value="P-loop_NTPase"/>
</dbReference>
<dbReference type="InterPro" id="IPR008921">
    <property type="entry name" value="DNA_pol3_clamp-load_cplx_C"/>
</dbReference>
<dbReference type="Gene3D" id="1.10.8.60">
    <property type="match status" value="1"/>
</dbReference>
<dbReference type="PANTHER" id="PTHR23389:SF6">
    <property type="entry name" value="REPLICATION FACTOR C SUBUNIT 1"/>
    <property type="match status" value="1"/>
</dbReference>
<protein>
    <recommendedName>
        <fullName evidence="4">AAA+ ATPase domain-containing protein</fullName>
    </recommendedName>
</protein>
<dbReference type="AlphaFoldDB" id="A0A7S4KWA9"/>
<evidence type="ECO:0000259" key="4">
    <source>
        <dbReference type="SMART" id="SM00382"/>
    </source>
</evidence>
<dbReference type="CDD" id="cd00009">
    <property type="entry name" value="AAA"/>
    <property type="match status" value="1"/>
</dbReference>
<comment type="similarity">
    <text evidence="1">Belongs to the activator 1 large subunit family.</text>
</comment>
<sequence>MSYLVTGFDSGEMKLKKARELKIPVLTETALYEMIENNIDAQIPKKLQESKHLTAHVPPSQSCSALWSEKYAPKIASDLCYPMMYNKIKQWLQAFEKMEKTGMLLSGPPGIGKTTSVYVAAKELKYTVIELNASNQRSGLVLHEKLDHIIKNQGLFHRKNLILLDEVDGCERGGIAEVMKLIKKTKIPIICTCNDHWDQKLRPLVASPNVEALRAQRAPYTAMSNHLQKVLTKEGVEIPLHKLQEMILSNGHDYRSLLNNIQLWSRQSDQTASGSSSIREMNFLAEKDVDINLFDMAKAFFDSNVKVPIRDSYNKLRSLFFNSDLIPLFIQENYLNYTPSWDTSVYLSTADVLSTKILLEQKWMLSTPHFVFAGLSCWKRSRGKYQSFSPYSNHYESGVKFPSALGKGSTIRRNSLHCHEILSAGKLTTFSPGYFSLNVAPVIAQRLLQPFLDVQNKEATHHELLRFMQHYSLVRADIDLLDEIVRVNSKFDFPFSFEKLSSGTKAKITRDCTRSYLIERSKRPSKGETGVDDEQVTEIAQSAKKTQNSAPQKRKAVTGKAPKARRVKGK</sequence>
<feature type="region of interest" description="Disordered" evidence="3">
    <location>
        <begin position="521"/>
        <end position="570"/>
    </location>
</feature>
<evidence type="ECO:0000256" key="2">
    <source>
        <dbReference type="ARBA" id="ARBA00022705"/>
    </source>
</evidence>
<accession>A0A7S4KWA9</accession>
<dbReference type="PANTHER" id="PTHR23389">
    <property type="entry name" value="CHROMOSOME TRANSMISSION FIDELITY FACTOR 18"/>
    <property type="match status" value="1"/>
</dbReference>
<dbReference type="GO" id="GO:0016887">
    <property type="term" value="F:ATP hydrolysis activity"/>
    <property type="evidence" value="ECO:0007669"/>
    <property type="project" value="InterPro"/>
</dbReference>
<evidence type="ECO:0000313" key="5">
    <source>
        <dbReference type="EMBL" id="CAE2306959.1"/>
    </source>
</evidence>
<dbReference type="GO" id="GO:0005524">
    <property type="term" value="F:ATP binding"/>
    <property type="evidence" value="ECO:0007669"/>
    <property type="project" value="InterPro"/>
</dbReference>
<dbReference type="InterPro" id="IPR003593">
    <property type="entry name" value="AAA+_ATPase"/>
</dbReference>
<dbReference type="GO" id="GO:0006260">
    <property type="term" value="P:DNA replication"/>
    <property type="evidence" value="ECO:0007669"/>
    <property type="project" value="UniProtKB-KW"/>
</dbReference>
<dbReference type="SUPFAM" id="SSF52540">
    <property type="entry name" value="P-loop containing nucleoside triphosphate hydrolases"/>
    <property type="match status" value="1"/>
</dbReference>
<dbReference type="InterPro" id="IPR003959">
    <property type="entry name" value="ATPase_AAA_core"/>
</dbReference>
<dbReference type="SMART" id="SM00382">
    <property type="entry name" value="AAA"/>
    <property type="match status" value="1"/>
</dbReference>
<dbReference type="Gene3D" id="1.20.272.10">
    <property type="match status" value="1"/>
</dbReference>
<dbReference type="SUPFAM" id="SSF48019">
    <property type="entry name" value="post-AAA+ oligomerization domain-like"/>
    <property type="match status" value="1"/>
</dbReference>
<dbReference type="InterPro" id="IPR036420">
    <property type="entry name" value="BRCT_dom_sf"/>
</dbReference>
<dbReference type="GO" id="GO:0005663">
    <property type="term" value="C:DNA replication factor C complex"/>
    <property type="evidence" value="ECO:0007669"/>
    <property type="project" value="InterPro"/>
</dbReference>
<gene>
    <name evidence="5" type="ORF">NAES01612_LOCUS12036</name>
</gene>
<dbReference type="Pfam" id="PF08519">
    <property type="entry name" value="RFC1"/>
    <property type="match status" value="1"/>
</dbReference>
<evidence type="ECO:0000256" key="3">
    <source>
        <dbReference type="SAM" id="MobiDB-lite"/>
    </source>
</evidence>
<name>A0A7S4KWA9_9EUKA</name>
<dbReference type="Gene3D" id="3.40.50.10190">
    <property type="entry name" value="BRCT domain"/>
    <property type="match status" value="1"/>
</dbReference>
<keyword evidence="2" id="KW-0235">DNA replication</keyword>
<dbReference type="Gene3D" id="3.40.50.300">
    <property type="entry name" value="P-loop containing nucleotide triphosphate hydrolases"/>
    <property type="match status" value="1"/>
</dbReference>
<organism evidence="5">
    <name type="scientific">Paramoeba aestuarina</name>
    <dbReference type="NCBI Taxonomy" id="180227"/>
    <lineage>
        <taxon>Eukaryota</taxon>
        <taxon>Amoebozoa</taxon>
        <taxon>Discosea</taxon>
        <taxon>Flabellinia</taxon>
        <taxon>Dactylopodida</taxon>
        <taxon>Paramoebidae</taxon>
        <taxon>Paramoeba</taxon>
    </lineage>
</organism>
<feature type="domain" description="AAA+ ATPase" evidence="4">
    <location>
        <begin position="99"/>
        <end position="217"/>
    </location>
</feature>
<dbReference type="Pfam" id="PF00004">
    <property type="entry name" value="AAA"/>
    <property type="match status" value="1"/>
</dbReference>